<dbReference type="GO" id="GO:0004672">
    <property type="term" value="F:protein kinase activity"/>
    <property type="evidence" value="ECO:0007669"/>
    <property type="project" value="InterPro"/>
</dbReference>
<comment type="caution">
    <text evidence="2">The sequence shown here is derived from an EMBL/GenBank/DDBJ whole genome shotgun (WGS) entry which is preliminary data.</text>
</comment>
<keyword evidence="3" id="KW-1185">Reference proteome</keyword>
<dbReference type="AlphaFoldDB" id="A0A8X6WYU3"/>
<dbReference type="SUPFAM" id="SSF56112">
    <property type="entry name" value="Protein kinase-like (PK-like)"/>
    <property type="match status" value="1"/>
</dbReference>
<organism evidence="2 3">
    <name type="scientific">Trichonephila inaurata madagascariensis</name>
    <dbReference type="NCBI Taxonomy" id="2747483"/>
    <lineage>
        <taxon>Eukaryota</taxon>
        <taxon>Metazoa</taxon>
        <taxon>Ecdysozoa</taxon>
        <taxon>Arthropoda</taxon>
        <taxon>Chelicerata</taxon>
        <taxon>Arachnida</taxon>
        <taxon>Araneae</taxon>
        <taxon>Araneomorphae</taxon>
        <taxon>Entelegynae</taxon>
        <taxon>Araneoidea</taxon>
        <taxon>Nephilidae</taxon>
        <taxon>Trichonephila</taxon>
        <taxon>Trichonephila inaurata</taxon>
    </lineage>
</organism>
<keyword evidence="2" id="KW-0808">Transferase</keyword>
<evidence type="ECO:0000313" key="3">
    <source>
        <dbReference type="Proteomes" id="UP000886998"/>
    </source>
</evidence>
<dbReference type="GO" id="GO:0005524">
    <property type="term" value="F:ATP binding"/>
    <property type="evidence" value="ECO:0007669"/>
    <property type="project" value="InterPro"/>
</dbReference>
<sequence length="312" mass="35916">MQIFTYVINQIKPYITDFSCLRSFCQAKKQKFAVPSFYRAPELNKPNDLFEKCEMFNPVAAEMWAVGVMVLEIFLQHKVPWALIDYDSNRAAEIIDYIDYDILKMANRGSPLSEVDLNNFKAFVKLFFALNPHDRCDAKKAASTPFLQSSKLNIPMTLPKSLWQELNECSGKNLHSYNVFESNDSTKQKHSFNFNSSQCKMTPEWAGQLSKGFYNQMDFHSCLSARKSRELLPITNSPSVNETPKREEEIELQTGFQNLRKVHSTVNPNQEISLFKEPFNEGLPKEMSENGFHCKKTNFSRSLHSISKQSMG</sequence>
<name>A0A8X6WYU3_9ARAC</name>
<gene>
    <name evidence="2" type="primary">AVEN_123274_1</name>
    <name evidence="2" type="ORF">TNIN_420241</name>
</gene>
<evidence type="ECO:0000313" key="2">
    <source>
        <dbReference type="EMBL" id="GFY42356.1"/>
    </source>
</evidence>
<dbReference type="OrthoDB" id="6434622at2759"/>
<dbReference type="EMBL" id="BMAV01003028">
    <property type="protein sequence ID" value="GFY42356.1"/>
    <property type="molecule type" value="Genomic_DNA"/>
</dbReference>
<proteinExistence type="predicted"/>
<accession>A0A8X6WYU3</accession>
<dbReference type="Proteomes" id="UP000886998">
    <property type="component" value="Unassembled WGS sequence"/>
</dbReference>
<evidence type="ECO:0000259" key="1">
    <source>
        <dbReference type="PROSITE" id="PS50011"/>
    </source>
</evidence>
<dbReference type="InterPro" id="IPR011009">
    <property type="entry name" value="Kinase-like_dom_sf"/>
</dbReference>
<feature type="domain" description="Protein kinase" evidence="1">
    <location>
        <begin position="1"/>
        <end position="147"/>
    </location>
</feature>
<dbReference type="Gene3D" id="1.10.510.10">
    <property type="entry name" value="Transferase(Phosphotransferase) domain 1"/>
    <property type="match status" value="1"/>
</dbReference>
<keyword evidence="2" id="KW-0418">Kinase</keyword>
<protein>
    <submittedName>
        <fullName evidence="2">Protein kinase domain-containing protein</fullName>
    </submittedName>
</protein>
<dbReference type="InterPro" id="IPR000719">
    <property type="entry name" value="Prot_kinase_dom"/>
</dbReference>
<dbReference type="PROSITE" id="PS50011">
    <property type="entry name" value="PROTEIN_KINASE_DOM"/>
    <property type="match status" value="1"/>
</dbReference>
<reference evidence="2" key="1">
    <citation type="submission" date="2020-08" db="EMBL/GenBank/DDBJ databases">
        <title>Multicomponent nature underlies the extraordinary mechanical properties of spider dragline silk.</title>
        <authorList>
            <person name="Kono N."/>
            <person name="Nakamura H."/>
            <person name="Mori M."/>
            <person name="Yoshida Y."/>
            <person name="Ohtoshi R."/>
            <person name="Malay A.D."/>
            <person name="Moran D.A.P."/>
            <person name="Tomita M."/>
            <person name="Numata K."/>
            <person name="Arakawa K."/>
        </authorList>
    </citation>
    <scope>NUCLEOTIDE SEQUENCE</scope>
</reference>